<dbReference type="InterPro" id="IPR013655">
    <property type="entry name" value="PAS_fold_3"/>
</dbReference>
<dbReference type="Gene3D" id="3.30.450.20">
    <property type="entry name" value="PAS domain"/>
    <property type="match status" value="1"/>
</dbReference>
<comment type="catalytic activity">
    <reaction evidence="1">
        <text>ATP + protein L-histidine = ADP + protein N-phospho-L-histidine.</text>
        <dbReference type="EC" id="2.7.13.3"/>
    </reaction>
</comment>
<dbReference type="Proteomes" id="UP000280307">
    <property type="component" value="Unassembled WGS sequence"/>
</dbReference>
<feature type="domain" description="Histidine kinase" evidence="7">
    <location>
        <begin position="160"/>
        <end position="378"/>
    </location>
</feature>
<comment type="caution">
    <text evidence="8">The sequence shown here is derived from an EMBL/GenBank/DDBJ whole genome shotgun (WGS) entry which is preliminary data.</text>
</comment>
<evidence type="ECO:0000256" key="1">
    <source>
        <dbReference type="ARBA" id="ARBA00000085"/>
    </source>
</evidence>
<protein>
    <recommendedName>
        <fullName evidence="2">histidine kinase</fullName>
        <ecNumber evidence="2">2.7.13.3</ecNumber>
    </recommendedName>
</protein>
<dbReference type="SMART" id="SM00387">
    <property type="entry name" value="HATPase_c"/>
    <property type="match status" value="1"/>
</dbReference>
<dbReference type="InterPro" id="IPR003661">
    <property type="entry name" value="HisK_dim/P_dom"/>
</dbReference>
<dbReference type="EMBL" id="RSAS01000561">
    <property type="protein sequence ID" value="RRR70036.1"/>
    <property type="molecule type" value="Genomic_DNA"/>
</dbReference>
<dbReference type="AlphaFoldDB" id="A0A426TWU6"/>
<evidence type="ECO:0000313" key="8">
    <source>
        <dbReference type="EMBL" id="RRR70036.1"/>
    </source>
</evidence>
<dbReference type="NCBIfam" id="TIGR00229">
    <property type="entry name" value="sensory_box"/>
    <property type="match status" value="1"/>
</dbReference>
<dbReference type="InterPro" id="IPR036890">
    <property type="entry name" value="HATPase_C_sf"/>
</dbReference>
<keyword evidence="5" id="KW-0418">Kinase</keyword>
<dbReference type="SMART" id="SM00388">
    <property type="entry name" value="HisKA"/>
    <property type="match status" value="1"/>
</dbReference>
<dbReference type="SUPFAM" id="SSF47384">
    <property type="entry name" value="Homodimeric domain of signal transducing histidine kinase"/>
    <property type="match status" value="1"/>
</dbReference>
<dbReference type="CDD" id="cd00075">
    <property type="entry name" value="HATPase"/>
    <property type="match status" value="1"/>
</dbReference>
<evidence type="ECO:0000259" key="7">
    <source>
        <dbReference type="PROSITE" id="PS50109"/>
    </source>
</evidence>
<keyword evidence="4" id="KW-0808">Transferase</keyword>
<dbReference type="InterPro" id="IPR003594">
    <property type="entry name" value="HATPase_dom"/>
</dbReference>
<dbReference type="SMART" id="SM00091">
    <property type="entry name" value="PAS"/>
    <property type="match status" value="1"/>
</dbReference>
<dbReference type="PRINTS" id="PR00344">
    <property type="entry name" value="BCTRLSENSOR"/>
</dbReference>
<dbReference type="CDD" id="cd00082">
    <property type="entry name" value="HisKA"/>
    <property type="match status" value="1"/>
</dbReference>
<dbReference type="PANTHER" id="PTHR43547">
    <property type="entry name" value="TWO-COMPONENT HISTIDINE KINASE"/>
    <property type="match status" value="1"/>
</dbReference>
<evidence type="ECO:0000256" key="5">
    <source>
        <dbReference type="ARBA" id="ARBA00022777"/>
    </source>
</evidence>
<evidence type="ECO:0000256" key="4">
    <source>
        <dbReference type="ARBA" id="ARBA00022679"/>
    </source>
</evidence>
<evidence type="ECO:0000256" key="2">
    <source>
        <dbReference type="ARBA" id="ARBA00012438"/>
    </source>
</evidence>
<dbReference type="PROSITE" id="PS50109">
    <property type="entry name" value="HIS_KIN"/>
    <property type="match status" value="1"/>
</dbReference>
<reference evidence="8 9" key="1">
    <citation type="submission" date="2018-12" db="EMBL/GenBank/DDBJ databases">
        <title>Genome Sequence of Candidatus Viridilinea halotolerans isolated from saline sulfide-rich spring.</title>
        <authorList>
            <person name="Grouzdev D.S."/>
            <person name="Burganskaya E.I."/>
            <person name="Krutkina M.S."/>
            <person name="Sukhacheva M.V."/>
            <person name="Gorlenko V.M."/>
        </authorList>
    </citation>
    <scope>NUCLEOTIDE SEQUENCE [LARGE SCALE GENOMIC DNA]</scope>
    <source>
        <strain evidence="8">Chok-6</strain>
    </source>
</reference>
<dbReference type="InterPro" id="IPR004358">
    <property type="entry name" value="Sig_transdc_His_kin-like_C"/>
</dbReference>
<dbReference type="SUPFAM" id="SSF55874">
    <property type="entry name" value="ATPase domain of HSP90 chaperone/DNA topoisomerase II/histidine kinase"/>
    <property type="match status" value="1"/>
</dbReference>
<dbReference type="Gene3D" id="1.10.287.130">
    <property type="match status" value="1"/>
</dbReference>
<dbReference type="EC" id="2.7.13.3" evidence="2"/>
<evidence type="ECO:0000256" key="6">
    <source>
        <dbReference type="ARBA" id="ARBA00023012"/>
    </source>
</evidence>
<dbReference type="CDD" id="cd00130">
    <property type="entry name" value="PAS"/>
    <property type="match status" value="1"/>
</dbReference>
<dbReference type="InterPro" id="IPR005467">
    <property type="entry name" value="His_kinase_dom"/>
</dbReference>
<dbReference type="Pfam" id="PF00512">
    <property type="entry name" value="HisKA"/>
    <property type="match status" value="1"/>
</dbReference>
<dbReference type="InterPro" id="IPR035965">
    <property type="entry name" value="PAS-like_dom_sf"/>
</dbReference>
<dbReference type="Gene3D" id="3.30.565.10">
    <property type="entry name" value="Histidine kinase-like ATPase, C-terminal domain"/>
    <property type="match status" value="1"/>
</dbReference>
<dbReference type="GO" id="GO:0000155">
    <property type="term" value="F:phosphorelay sensor kinase activity"/>
    <property type="evidence" value="ECO:0007669"/>
    <property type="project" value="InterPro"/>
</dbReference>
<evidence type="ECO:0000256" key="3">
    <source>
        <dbReference type="ARBA" id="ARBA00022553"/>
    </source>
</evidence>
<keyword evidence="3" id="KW-0597">Phosphoprotein</keyword>
<proteinExistence type="predicted"/>
<gene>
    <name evidence="8" type="ORF">EI684_14010</name>
</gene>
<sequence>MHSTYGSHTNGVALNGTQPDAEFQMLANLPAMAFASRPDGSWNYVNPAFCTYTGSNAEALTGLGWAAFVFADDRAMMLRQWQSSIRSGSPFVSEHRLCAADGSYRWQRTEASPQHNALGVCIRWVGITTPLADDPLLAAKRAPDLAAESHQDVSDGILAIAAHELRGPLTVLLGQARLLQRRMNARTGGNPSDRRAVDLLVDQTLRLNALTHVLLDVAQIDHGYLRVTLTALDLSELVQRVVRELQPTFPNHILRLRNDTEGLSVMGDALRLEQVLQNLIQNAVKYSPDGIEVLITLFAHREQAVITVRDHGQGISAEAQPHLFQRFFRVKSNNGNVLSGLGIGLYVCKALMDLHNGRIEVESVEKEGSTFTLILPQM</sequence>
<dbReference type="InterPro" id="IPR000014">
    <property type="entry name" value="PAS"/>
</dbReference>
<dbReference type="Pfam" id="PF02518">
    <property type="entry name" value="HATPase_c"/>
    <property type="match status" value="1"/>
</dbReference>
<dbReference type="Pfam" id="PF08447">
    <property type="entry name" value="PAS_3"/>
    <property type="match status" value="1"/>
</dbReference>
<dbReference type="FunFam" id="3.30.565.10:FF:000006">
    <property type="entry name" value="Sensor histidine kinase WalK"/>
    <property type="match status" value="1"/>
</dbReference>
<accession>A0A426TWU6</accession>
<name>A0A426TWU6_9CHLR</name>
<keyword evidence="6" id="KW-0902">Two-component regulatory system</keyword>
<dbReference type="PANTHER" id="PTHR43547:SF2">
    <property type="entry name" value="HYBRID SIGNAL TRANSDUCTION HISTIDINE KINASE C"/>
    <property type="match status" value="1"/>
</dbReference>
<dbReference type="SUPFAM" id="SSF55785">
    <property type="entry name" value="PYP-like sensor domain (PAS domain)"/>
    <property type="match status" value="1"/>
</dbReference>
<evidence type="ECO:0000313" key="9">
    <source>
        <dbReference type="Proteomes" id="UP000280307"/>
    </source>
</evidence>
<dbReference type="InterPro" id="IPR036097">
    <property type="entry name" value="HisK_dim/P_sf"/>
</dbReference>
<organism evidence="8 9">
    <name type="scientific">Candidatus Viridilinea halotolerans</name>
    <dbReference type="NCBI Taxonomy" id="2491704"/>
    <lineage>
        <taxon>Bacteria</taxon>
        <taxon>Bacillati</taxon>
        <taxon>Chloroflexota</taxon>
        <taxon>Chloroflexia</taxon>
        <taxon>Chloroflexales</taxon>
        <taxon>Chloroflexineae</taxon>
        <taxon>Oscillochloridaceae</taxon>
        <taxon>Candidatus Viridilinea</taxon>
    </lineage>
</organism>